<feature type="transmembrane region" description="Helical" evidence="8">
    <location>
        <begin position="78"/>
        <end position="97"/>
    </location>
</feature>
<evidence type="ECO:0000256" key="7">
    <source>
        <dbReference type="ARBA" id="ARBA00023136"/>
    </source>
</evidence>
<evidence type="ECO:0000259" key="9">
    <source>
        <dbReference type="Pfam" id="PF13231"/>
    </source>
</evidence>
<dbReference type="EMBL" id="WTVR01000025">
    <property type="protein sequence ID" value="NMF89519.1"/>
    <property type="molecule type" value="Genomic_DNA"/>
</dbReference>
<dbReference type="Proteomes" id="UP000652074">
    <property type="component" value="Unassembled WGS sequence"/>
</dbReference>
<dbReference type="InterPro" id="IPR038731">
    <property type="entry name" value="RgtA/B/C-like"/>
</dbReference>
<sequence length="612" mass="67367">MQRSGRGGREAADVRWWSGRHGAVDGAVAVRSQGRKPRMITLRAPATCALPALAVPIHASLKRLPPRTIVTPDSRNLYGFYLLLGVVYLGGLCVPLMNNDSAHHATIALHMHLTGDYASLVTQGEPYLDKPHLLFWLAAGAYKLLGVTTFAFKLPSLLFSALAVYATYGLGRVLYSREVGRVAALVLASSLAFILANNDVRMDAVLTGAIAFSIWQLAEFAHYRRWRNLVLAALGLALGFATKGMIGVAMPAIAIFVHLLYRRDWRGLFDPRWLALALLTLALAAPVLWSYHRQFGIDGVKFILWSQNFERLSGGRFGTAGGSDPLFFFHTFLWAFLPWCLLGAAAVWARGRELVAARLRPVPGQEMLTLGTIAVMFGIISSSGFKLPHYLNILLPLFSVLLASWLVPRMRARAPRGAKLAQWLVWGLMGALALALNGWAFPLDRPAVAAGAVVLAFAGTVLARRAQGMARVVLVSVVVAAMFNFLQNFNVYPQLLRYQAGNNLAQALQVRGIDTRGVRHLDARANSFDFYTGQLTRPVTLDELKAAREPVLVYAAEGGRKAIEEAGLRVEVLAENPEFRVTRLNIRFLDPDRREQTLSRHYVLRVTGEGQQ</sequence>
<feature type="transmembrane region" description="Helical" evidence="8">
    <location>
        <begin position="144"/>
        <end position="167"/>
    </location>
</feature>
<evidence type="ECO:0000313" key="10">
    <source>
        <dbReference type="EMBL" id="NMF89519.1"/>
    </source>
</evidence>
<feature type="transmembrane region" description="Helical" evidence="8">
    <location>
        <begin position="447"/>
        <end position="463"/>
    </location>
</feature>
<organism evidence="10 11">
    <name type="scientific">Aromatoleum petrolei</name>
    <dbReference type="NCBI Taxonomy" id="76116"/>
    <lineage>
        <taxon>Bacteria</taxon>
        <taxon>Pseudomonadati</taxon>
        <taxon>Pseudomonadota</taxon>
        <taxon>Betaproteobacteria</taxon>
        <taxon>Rhodocyclales</taxon>
        <taxon>Rhodocyclaceae</taxon>
        <taxon>Aromatoleum</taxon>
    </lineage>
</organism>
<evidence type="ECO:0000256" key="1">
    <source>
        <dbReference type="ARBA" id="ARBA00004651"/>
    </source>
</evidence>
<keyword evidence="3" id="KW-0328">Glycosyltransferase</keyword>
<feature type="transmembrane region" description="Helical" evidence="8">
    <location>
        <begin position="327"/>
        <end position="348"/>
    </location>
</feature>
<evidence type="ECO:0000256" key="4">
    <source>
        <dbReference type="ARBA" id="ARBA00022679"/>
    </source>
</evidence>
<evidence type="ECO:0000313" key="11">
    <source>
        <dbReference type="Proteomes" id="UP000652074"/>
    </source>
</evidence>
<keyword evidence="5 8" id="KW-0812">Transmembrane</keyword>
<feature type="transmembrane region" description="Helical" evidence="8">
    <location>
        <begin position="368"/>
        <end position="385"/>
    </location>
</feature>
<feature type="transmembrane region" description="Helical" evidence="8">
    <location>
        <begin position="420"/>
        <end position="441"/>
    </location>
</feature>
<dbReference type="Pfam" id="PF13231">
    <property type="entry name" value="PMT_2"/>
    <property type="match status" value="1"/>
</dbReference>
<keyword evidence="6 8" id="KW-1133">Transmembrane helix</keyword>
<keyword evidence="7 8" id="KW-0472">Membrane</keyword>
<evidence type="ECO:0000256" key="8">
    <source>
        <dbReference type="SAM" id="Phobius"/>
    </source>
</evidence>
<feature type="domain" description="Glycosyltransferase RgtA/B/C/D-like" evidence="9">
    <location>
        <begin position="129"/>
        <end position="289"/>
    </location>
</feature>
<evidence type="ECO:0000256" key="5">
    <source>
        <dbReference type="ARBA" id="ARBA00022692"/>
    </source>
</evidence>
<feature type="transmembrane region" description="Helical" evidence="8">
    <location>
        <begin position="391"/>
        <end position="408"/>
    </location>
</feature>
<name>A0ABX1MTV6_9RHOO</name>
<dbReference type="PANTHER" id="PTHR33908:SF3">
    <property type="entry name" value="UNDECAPRENYL PHOSPHATE-ALPHA-4-AMINO-4-DEOXY-L-ARABINOSE ARABINOSYL TRANSFERASE"/>
    <property type="match status" value="1"/>
</dbReference>
<proteinExistence type="predicted"/>
<evidence type="ECO:0000256" key="2">
    <source>
        <dbReference type="ARBA" id="ARBA00022475"/>
    </source>
</evidence>
<evidence type="ECO:0000256" key="3">
    <source>
        <dbReference type="ARBA" id="ARBA00022676"/>
    </source>
</evidence>
<feature type="transmembrane region" description="Helical" evidence="8">
    <location>
        <begin position="229"/>
        <end position="261"/>
    </location>
</feature>
<keyword evidence="4" id="KW-0808">Transferase</keyword>
<comment type="subcellular location">
    <subcellularLocation>
        <location evidence="1">Cell membrane</location>
        <topology evidence="1">Multi-pass membrane protein</topology>
    </subcellularLocation>
</comment>
<accession>A0ABX1MTV6</accession>
<keyword evidence="11" id="KW-1185">Reference proteome</keyword>
<dbReference type="PANTHER" id="PTHR33908">
    <property type="entry name" value="MANNOSYLTRANSFERASE YKCB-RELATED"/>
    <property type="match status" value="1"/>
</dbReference>
<evidence type="ECO:0000256" key="6">
    <source>
        <dbReference type="ARBA" id="ARBA00022989"/>
    </source>
</evidence>
<gene>
    <name evidence="10" type="ORF">GPA26_13670</name>
</gene>
<dbReference type="InterPro" id="IPR050297">
    <property type="entry name" value="LipidA_mod_glycosyltrf_83"/>
</dbReference>
<keyword evidence="2" id="KW-1003">Cell membrane</keyword>
<feature type="transmembrane region" description="Helical" evidence="8">
    <location>
        <begin position="470"/>
        <end position="489"/>
    </location>
</feature>
<feature type="transmembrane region" description="Helical" evidence="8">
    <location>
        <begin position="179"/>
        <end position="197"/>
    </location>
</feature>
<feature type="transmembrane region" description="Helical" evidence="8">
    <location>
        <begin position="273"/>
        <end position="292"/>
    </location>
</feature>
<comment type="caution">
    <text evidence="10">The sequence shown here is derived from an EMBL/GenBank/DDBJ whole genome shotgun (WGS) entry which is preliminary data.</text>
</comment>
<protein>
    <recommendedName>
        <fullName evidence="9">Glycosyltransferase RgtA/B/C/D-like domain-containing protein</fullName>
    </recommendedName>
</protein>
<reference evidence="10 11" key="1">
    <citation type="submission" date="2019-12" db="EMBL/GenBank/DDBJ databases">
        <title>Comparative genomics gives insights into the taxonomy of the Azoarcus-Aromatoleum group and reveals separate origins of nif in the plant-associated Azoarcus and non-plant-associated Aromatoleum sub-groups.</title>
        <authorList>
            <person name="Lafos M."/>
            <person name="Maluk M."/>
            <person name="Batista M."/>
            <person name="Junghare M."/>
            <person name="Carmona M."/>
            <person name="Faoro H."/>
            <person name="Cruz L.M."/>
            <person name="Battistoni F."/>
            <person name="De Souza E."/>
            <person name="Pedrosa F."/>
            <person name="Chen W.-M."/>
            <person name="Poole P.S."/>
            <person name="Dixon R.A."/>
            <person name="James E.K."/>
        </authorList>
    </citation>
    <scope>NUCLEOTIDE SEQUENCE [LARGE SCALE GENOMIC DNA]</scope>
    <source>
        <strain evidence="10 11">ToN1</strain>
    </source>
</reference>